<evidence type="ECO:0000256" key="3">
    <source>
        <dbReference type="ARBA" id="ARBA00022806"/>
    </source>
</evidence>
<feature type="domain" description="UvrD-like helicase ATP-binding" evidence="6">
    <location>
        <begin position="16"/>
        <end position="286"/>
    </location>
</feature>
<feature type="binding site" evidence="5">
    <location>
        <begin position="37"/>
        <end position="44"/>
    </location>
    <ligand>
        <name>ATP</name>
        <dbReference type="ChEBI" id="CHEBI:30616"/>
    </ligand>
</feature>
<dbReference type="InterPro" id="IPR014016">
    <property type="entry name" value="UvrD-like_ATP-bd"/>
</dbReference>
<dbReference type="PANTHER" id="PTHR11070">
    <property type="entry name" value="UVRD / RECB / PCRA DNA HELICASE FAMILY MEMBER"/>
    <property type="match status" value="1"/>
</dbReference>
<gene>
    <name evidence="7" type="ORF">ACFQMN_16140</name>
</gene>
<evidence type="ECO:0000256" key="5">
    <source>
        <dbReference type="PROSITE-ProRule" id="PRU00560"/>
    </source>
</evidence>
<dbReference type="PROSITE" id="PS51198">
    <property type="entry name" value="UVRD_HELICASE_ATP_BIND"/>
    <property type="match status" value="1"/>
</dbReference>
<reference evidence="8" key="1">
    <citation type="journal article" date="2019" name="Int. J. Syst. Evol. Microbiol.">
        <title>The Global Catalogue of Microorganisms (GCM) 10K type strain sequencing project: providing services to taxonomists for standard genome sequencing and annotation.</title>
        <authorList>
            <consortium name="The Broad Institute Genomics Platform"/>
            <consortium name="The Broad Institute Genome Sequencing Center for Infectious Disease"/>
            <person name="Wu L."/>
            <person name="Ma J."/>
        </authorList>
    </citation>
    <scope>NUCLEOTIDE SEQUENCE [LARGE SCALE GENOMIC DNA]</scope>
    <source>
        <strain evidence="8">CCUG 73951</strain>
    </source>
</reference>
<keyword evidence="3 5" id="KW-0347">Helicase</keyword>
<accession>A0ABW2K8P0</accession>
<evidence type="ECO:0000313" key="7">
    <source>
        <dbReference type="EMBL" id="MFC7322396.1"/>
    </source>
</evidence>
<evidence type="ECO:0000313" key="8">
    <source>
        <dbReference type="Proteomes" id="UP001596494"/>
    </source>
</evidence>
<evidence type="ECO:0000256" key="2">
    <source>
        <dbReference type="ARBA" id="ARBA00022801"/>
    </source>
</evidence>
<evidence type="ECO:0000256" key="4">
    <source>
        <dbReference type="ARBA" id="ARBA00022840"/>
    </source>
</evidence>
<dbReference type="InterPro" id="IPR027417">
    <property type="entry name" value="P-loop_NTPase"/>
</dbReference>
<proteinExistence type="predicted"/>
<dbReference type="SUPFAM" id="SSF52540">
    <property type="entry name" value="P-loop containing nucleoside triphosphate hydrolases"/>
    <property type="match status" value="1"/>
</dbReference>
<dbReference type="Pfam" id="PF00580">
    <property type="entry name" value="UvrD-helicase"/>
    <property type="match status" value="1"/>
</dbReference>
<keyword evidence="2 5" id="KW-0378">Hydrolase</keyword>
<sequence>MKRPYNELNIQEYEASVNNQIMSCLDPDNLKSFFLFAGAGSGKTRSLVQVLDQFKFHYGNSFRIQGRKVAVITYTNAARDEIERRLQYDPLFYVSTIHSFIWGIIKPFQIDIKKWLINSLSNNLQELSDKLQKGRTRDPEKLKAEISSKERRLEHVTNTNQFIYSPDGDNQRFNSINHSDVIKIGQQFLMENALMQKILKNKYPVLLIDESQDTSKYLIEALFEMQEKHKESFSLGLFGDTMQRIYSDGKHDLGSNLPDDWITPVKEINHRCPTRIIKLINKIREPVDNQDQVPGEYNNKGIVRMFLCPSDSNKELMEEEVARIMSELTKDGSWSCDASDYKTLILEHHMAANRLGFSDLFQTLYSVKGLQNGVLDGNLPELSLFTKRILPIIRSNILQDDYTVTKIVNKYSPLLDRKHFNNKENQVENLKLAKQGVQDLLSLWTNDKEPMIEEVIQSIYNSGLFTIPEKFKLLIEEEISQPDGKDNFSDELDAWKDFIKIPFSQIEAYDTYIKGDAKFETHQGVKGLEYPRIMVVIDDEESRGFMFSYEKLFGAKKKTATDLRNEAEGKDSSVERTRRLFYVTCSRAQESLAIVAYSNKSELIKTHLLEENWLDEDEIIIMS</sequence>
<dbReference type="InterPro" id="IPR000212">
    <property type="entry name" value="DNA_helicase_UvrD/REP"/>
</dbReference>
<dbReference type="EMBL" id="JBHTBY010000017">
    <property type="protein sequence ID" value="MFC7322396.1"/>
    <property type="molecule type" value="Genomic_DNA"/>
</dbReference>
<name>A0ABW2K8P0_9BACI</name>
<comment type="caution">
    <text evidence="7">The sequence shown here is derived from an EMBL/GenBank/DDBJ whole genome shotgun (WGS) entry which is preliminary data.</text>
</comment>
<keyword evidence="1 5" id="KW-0547">Nucleotide-binding</keyword>
<keyword evidence="4 5" id="KW-0067">ATP-binding</keyword>
<dbReference type="RefSeq" id="WP_289214791.1">
    <property type="nucleotide sequence ID" value="NZ_JAPVRC010000002.1"/>
</dbReference>
<evidence type="ECO:0000259" key="6">
    <source>
        <dbReference type="PROSITE" id="PS51198"/>
    </source>
</evidence>
<dbReference type="Gene3D" id="3.40.50.300">
    <property type="entry name" value="P-loop containing nucleotide triphosphate hydrolases"/>
    <property type="match status" value="2"/>
</dbReference>
<dbReference type="Proteomes" id="UP001596494">
    <property type="component" value="Unassembled WGS sequence"/>
</dbReference>
<protein>
    <submittedName>
        <fullName evidence="7">UvrD-helicase domain-containing protein</fullName>
    </submittedName>
</protein>
<evidence type="ECO:0000256" key="1">
    <source>
        <dbReference type="ARBA" id="ARBA00022741"/>
    </source>
</evidence>
<organism evidence="7 8">
    <name type="scientific">Halobacillus campisalis</name>
    <dbReference type="NCBI Taxonomy" id="435909"/>
    <lineage>
        <taxon>Bacteria</taxon>
        <taxon>Bacillati</taxon>
        <taxon>Bacillota</taxon>
        <taxon>Bacilli</taxon>
        <taxon>Bacillales</taxon>
        <taxon>Bacillaceae</taxon>
        <taxon>Halobacillus</taxon>
    </lineage>
</organism>
<keyword evidence="8" id="KW-1185">Reference proteome</keyword>